<dbReference type="PROSITE" id="PS50937">
    <property type="entry name" value="HTH_MERR_2"/>
    <property type="match status" value="1"/>
</dbReference>
<evidence type="ECO:0000259" key="6">
    <source>
        <dbReference type="PROSITE" id="PS50937"/>
    </source>
</evidence>
<gene>
    <name evidence="7" type="ORF">CYL18_07260</name>
</gene>
<dbReference type="Gene3D" id="1.10.1660.10">
    <property type="match status" value="1"/>
</dbReference>
<keyword evidence="1" id="KW-0678">Repressor</keyword>
<dbReference type="SUPFAM" id="SSF47162">
    <property type="entry name" value="Apolipoprotein"/>
    <property type="match status" value="1"/>
</dbReference>
<reference evidence="7 8" key="1">
    <citation type="submission" date="2017-12" db="EMBL/GenBank/DDBJ databases">
        <title>Taxonomic description and draft genome of Pradoshia cofamensis Gen. nov., sp. nov., a thermotolerant bacillale isolated from anterior gut of earthworm Eisenia fetida.</title>
        <authorList>
            <person name="Saha T."/>
            <person name="Chakraborty R."/>
        </authorList>
    </citation>
    <scope>NUCLEOTIDE SEQUENCE [LARGE SCALE GENOMIC DNA]</scope>
    <source>
        <strain evidence="7 8">EAG3</strain>
    </source>
</reference>
<comment type="caution">
    <text evidence="7">The sequence shown here is derived from an EMBL/GenBank/DDBJ whole genome shotgun (WGS) entry which is preliminary data.</text>
</comment>
<dbReference type="EMBL" id="PKOZ01000003">
    <property type="protein sequence ID" value="PQD95682.1"/>
    <property type="molecule type" value="Genomic_DNA"/>
</dbReference>
<dbReference type="CDD" id="cd04764">
    <property type="entry name" value="HTH_MlrA-like_sg1"/>
    <property type="match status" value="1"/>
</dbReference>
<evidence type="ECO:0000256" key="5">
    <source>
        <dbReference type="SAM" id="MobiDB-lite"/>
    </source>
</evidence>
<evidence type="ECO:0000313" key="8">
    <source>
        <dbReference type="Proteomes" id="UP000239663"/>
    </source>
</evidence>
<proteinExistence type="predicted"/>
<evidence type="ECO:0000313" key="7">
    <source>
        <dbReference type="EMBL" id="PQD95682.1"/>
    </source>
</evidence>
<dbReference type="InterPro" id="IPR009061">
    <property type="entry name" value="DNA-bd_dom_put_sf"/>
</dbReference>
<evidence type="ECO:0000256" key="4">
    <source>
        <dbReference type="ARBA" id="ARBA00023163"/>
    </source>
</evidence>
<dbReference type="AlphaFoldDB" id="A0A2S7N0R8"/>
<dbReference type="Proteomes" id="UP000239663">
    <property type="component" value="Unassembled WGS sequence"/>
</dbReference>
<dbReference type="GO" id="GO:0003677">
    <property type="term" value="F:DNA binding"/>
    <property type="evidence" value="ECO:0007669"/>
    <property type="project" value="UniProtKB-KW"/>
</dbReference>
<evidence type="ECO:0000256" key="3">
    <source>
        <dbReference type="ARBA" id="ARBA00023125"/>
    </source>
</evidence>
<feature type="domain" description="HTH merR-type" evidence="6">
    <location>
        <begin position="9"/>
        <end position="79"/>
    </location>
</feature>
<dbReference type="RefSeq" id="WP_104848829.1">
    <property type="nucleotide sequence ID" value="NZ_PKOZ01000003.1"/>
</dbReference>
<feature type="compositionally biased region" description="Basic and acidic residues" evidence="5">
    <location>
        <begin position="293"/>
        <end position="323"/>
    </location>
</feature>
<keyword evidence="4" id="KW-0804">Transcription</keyword>
<protein>
    <recommendedName>
        <fullName evidence="6">HTH merR-type domain-containing protein</fullName>
    </recommendedName>
</protein>
<dbReference type="OrthoDB" id="2884071at2"/>
<dbReference type="PANTHER" id="PTHR30204:SF69">
    <property type="entry name" value="MERR-FAMILY TRANSCRIPTIONAL REGULATOR"/>
    <property type="match status" value="1"/>
</dbReference>
<dbReference type="InterPro" id="IPR047057">
    <property type="entry name" value="MerR_fam"/>
</dbReference>
<dbReference type="PANTHER" id="PTHR30204">
    <property type="entry name" value="REDOX-CYCLING DRUG-SENSING TRANSCRIPTIONAL ACTIVATOR SOXR"/>
    <property type="match status" value="1"/>
</dbReference>
<dbReference type="Pfam" id="PF13411">
    <property type="entry name" value="MerR_1"/>
    <property type="match status" value="1"/>
</dbReference>
<evidence type="ECO:0000256" key="1">
    <source>
        <dbReference type="ARBA" id="ARBA00022491"/>
    </source>
</evidence>
<keyword evidence="8" id="KW-1185">Reference proteome</keyword>
<dbReference type="SMART" id="SM00422">
    <property type="entry name" value="HTH_MERR"/>
    <property type="match status" value="1"/>
</dbReference>
<keyword evidence="3" id="KW-0238">DNA-binding</keyword>
<name>A0A2S7N0R8_9BACI</name>
<feature type="region of interest" description="Disordered" evidence="5">
    <location>
        <begin position="289"/>
        <end position="353"/>
    </location>
</feature>
<evidence type="ECO:0000256" key="2">
    <source>
        <dbReference type="ARBA" id="ARBA00023015"/>
    </source>
</evidence>
<keyword evidence="2" id="KW-0805">Transcription regulation</keyword>
<organism evidence="7 8">
    <name type="scientific">Pradoshia eiseniae</name>
    <dbReference type="NCBI Taxonomy" id="2064768"/>
    <lineage>
        <taxon>Bacteria</taxon>
        <taxon>Bacillati</taxon>
        <taxon>Bacillota</taxon>
        <taxon>Bacilli</taxon>
        <taxon>Bacillales</taxon>
        <taxon>Bacillaceae</taxon>
        <taxon>Pradoshia</taxon>
    </lineage>
</organism>
<dbReference type="GO" id="GO:0003700">
    <property type="term" value="F:DNA-binding transcription factor activity"/>
    <property type="evidence" value="ECO:0007669"/>
    <property type="project" value="InterPro"/>
</dbReference>
<dbReference type="SUPFAM" id="SSF46955">
    <property type="entry name" value="Putative DNA-binding domain"/>
    <property type="match status" value="1"/>
</dbReference>
<accession>A0A2S7N0R8</accession>
<sequence>MKDNQILRAYSIKEVSRKINVPAGTIRQWEKDLNGVLAIPRSKQGSRFYTEVEIAILKRIKEMRDKNLSKDIIKEMLQKHLKDGQNLAKKPDSKLPSELTATSVAVIEKPQEPKLEVEEFLHAMDAYKTQFMKEMSNEMRNNRHLMIEEVKKEISQGSIDTIKGLSKSIQRSTLKTNSELKQLSQNVSRSSERTSETVETLTRSIAKSSEGAFESFSKRISEAAAEGYRDLLSDLSSSVSEAQSEIKSVTEAIYQDREQYFETMNKELEQYRHDIRQREEAFQQMVTSFRDAAPTKEKEKEKEKPKTIKLKEHKKEKNKDKLKTVQTKPAKKAPVQEAAPEEKKWWNFRRKSK</sequence>
<dbReference type="InterPro" id="IPR000551">
    <property type="entry name" value="MerR-type_HTH_dom"/>
</dbReference>